<dbReference type="RefSeq" id="WP_187265387.1">
    <property type="nucleotide sequence ID" value="NZ_CP054584.1"/>
</dbReference>
<dbReference type="EMBL" id="JALAWA010000008">
    <property type="protein sequence ID" value="MCY9185776.1"/>
    <property type="molecule type" value="Genomic_DNA"/>
</dbReference>
<name>A0A9Q4EL10_9BACI</name>
<evidence type="ECO:0000313" key="1">
    <source>
        <dbReference type="EMBL" id="MCY9185776.1"/>
    </source>
</evidence>
<dbReference type="Proteomes" id="UP001073053">
    <property type="component" value="Unassembled WGS sequence"/>
</dbReference>
<reference evidence="1" key="1">
    <citation type="submission" date="2022-02" db="EMBL/GenBank/DDBJ databases">
        <title>Crop Bioprotection Bacillus Genome Sequencing.</title>
        <authorList>
            <person name="Dunlap C."/>
        </authorList>
    </citation>
    <scope>NUCLEOTIDE SEQUENCE</scope>
    <source>
        <strain evidence="1">EC49O2N-C10</strain>
    </source>
</reference>
<evidence type="ECO:0000313" key="2">
    <source>
        <dbReference type="Proteomes" id="UP001073053"/>
    </source>
</evidence>
<proteinExistence type="predicted"/>
<sequence length="39" mass="4198">MNEVLELQQLSKGSEVETAGWTLLTTLIGTSTISNSCNK</sequence>
<dbReference type="AlphaFoldDB" id="A0A9Q4EL10"/>
<dbReference type="NCBIfam" id="NF038154">
    <property type="entry name" value="lanthi_III_a"/>
    <property type="match status" value="1"/>
</dbReference>
<organism evidence="1 2">
    <name type="scientific">Bacillus halotolerans</name>
    <dbReference type="NCBI Taxonomy" id="260554"/>
    <lineage>
        <taxon>Bacteria</taxon>
        <taxon>Bacillati</taxon>
        <taxon>Bacillota</taxon>
        <taxon>Bacilli</taxon>
        <taxon>Bacillales</taxon>
        <taxon>Bacillaceae</taxon>
        <taxon>Bacillus</taxon>
    </lineage>
</organism>
<accession>A0A9Q4EL10</accession>
<protein>
    <submittedName>
        <fullName evidence="1">Class III lanthipeptide</fullName>
    </submittedName>
</protein>
<comment type="caution">
    <text evidence="1">The sequence shown here is derived from an EMBL/GenBank/DDBJ whole genome shotgun (WGS) entry which is preliminary data.</text>
</comment>
<gene>
    <name evidence="1" type="ORF">MOF03_14155</name>
</gene>